<dbReference type="Proteomes" id="UP000000763">
    <property type="component" value="Chromosome 8"/>
</dbReference>
<sequence>MECATDECAGQWELNQVAYLAMSDELIFTYGMSGAVHIKSVLLKAGKEHYLAE</sequence>
<dbReference type="EMBL" id="AP008214">
    <property type="protein sequence ID" value="BAH94128.1"/>
    <property type="molecule type" value="Genomic_DNA"/>
</dbReference>
<dbReference type="KEGG" id="dosa:Os08g0166450"/>
<reference evidence="1 2" key="1">
    <citation type="journal article" date="2005" name="Nature">
        <title>The map-based sequence of the rice genome.</title>
        <authorList>
            <consortium name="International rice genome sequencing project (IRGSP)"/>
            <person name="Matsumoto T."/>
            <person name="Wu J."/>
            <person name="Kanamori H."/>
            <person name="Katayose Y."/>
            <person name="Fujisawa M."/>
            <person name="Namiki N."/>
            <person name="Mizuno H."/>
            <person name="Yamamoto K."/>
            <person name="Antonio B.A."/>
            <person name="Baba T."/>
            <person name="Sakata K."/>
            <person name="Nagamura Y."/>
            <person name="Aoki H."/>
            <person name="Arikawa K."/>
            <person name="Arita K."/>
            <person name="Bito T."/>
            <person name="Chiden Y."/>
            <person name="Fujitsuka N."/>
            <person name="Fukunaka R."/>
            <person name="Hamada M."/>
            <person name="Harada C."/>
            <person name="Hayashi A."/>
            <person name="Hijishita S."/>
            <person name="Honda M."/>
            <person name="Hosokawa S."/>
            <person name="Ichikawa Y."/>
            <person name="Idonuma A."/>
            <person name="Iijima M."/>
            <person name="Ikeda M."/>
            <person name="Ikeno M."/>
            <person name="Ito K."/>
            <person name="Ito S."/>
            <person name="Ito T."/>
            <person name="Ito Y."/>
            <person name="Ito Y."/>
            <person name="Iwabuchi A."/>
            <person name="Kamiya K."/>
            <person name="Karasawa W."/>
            <person name="Kurita K."/>
            <person name="Katagiri S."/>
            <person name="Kikuta A."/>
            <person name="Kobayashi H."/>
            <person name="Kobayashi N."/>
            <person name="Machita K."/>
            <person name="Maehara T."/>
            <person name="Masukawa M."/>
            <person name="Mizubayashi T."/>
            <person name="Mukai Y."/>
            <person name="Nagasaki H."/>
            <person name="Nagata Y."/>
            <person name="Naito S."/>
            <person name="Nakashima M."/>
            <person name="Nakama Y."/>
            <person name="Nakamichi Y."/>
            <person name="Nakamura M."/>
            <person name="Meguro A."/>
            <person name="Negishi M."/>
            <person name="Ohta I."/>
            <person name="Ohta T."/>
            <person name="Okamoto M."/>
            <person name="Ono N."/>
            <person name="Saji S."/>
            <person name="Sakaguchi M."/>
            <person name="Sakai K."/>
            <person name="Shibata M."/>
            <person name="Shimokawa T."/>
            <person name="Song J."/>
            <person name="Takazaki Y."/>
            <person name="Terasawa K."/>
            <person name="Tsugane M."/>
            <person name="Tsuji K."/>
            <person name="Ueda S."/>
            <person name="Waki K."/>
            <person name="Yamagata H."/>
            <person name="Yamamoto M."/>
            <person name="Yamamoto S."/>
            <person name="Yamane H."/>
            <person name="Yoshiki S."/>
            <person name="Yoshihara R."/>
            <person name="Yukawa K."/>
            <person name="Zhong H."/>
            <person name="Yano M."/>
            <person name="Yuan Q."/>
            <person name="Ouyang S."/>
            <person name="Liu J."/>
            <person name="Jones K.M."/>
            <person name="Gansberger K."/>
            <person name="Moffat K."/>
            <person name="Hill J."/>
            <person name="Bera J."/>
            <person name="Fadrosh D."/>
            <person name="Jin S."/>
            <person name="Johri S."/>
            <person name="Kim M."/>
            <person name="Overton L."/>
            <person name="Reardon M."/>
            <person name="Tsitrin T."/>
            <person name="Vuong H."/>
            <person name="Weaver B."/>
            <person name="Ciecko A."/>
            <person name="Tallon L."/>
            <person name="Jackson J."/>
            <person name="Pai G."/>
            <person name="Aken S.V."/>
            <person name="Utterback T."/>
            <person name="Reidmuller S."/>
            <person name="Feldblyum T."/>
            <person name="Hsiao J."/>
            <person name="Zismann V."/>
            <person name="Iobst S."/>
            <person name="de Vazeille A.R."/>
            <person name="Buell C.R."/>
            <person name="Ying K."/>
            <person name="Li Y."/>
            <person name="Lu T."/>
            <person name="Huang Y."/>
            <person name="Zhao Q."/>
            <person name="Feng Q."/>
            <person name="Zhang L."/>
            <person name="Zhu J."/>
            <person name="Weng Q."/>
            <person name="Mu J."/>
            <person name="Lu Y."/>
            <person name="Fan D."/>
            <person name="Liu Y."/>
            <person name="Guan J."/>
            <person name="Zhang Y."/>
            <person name="Yu S."/>
            <person name="Liu X."/>
            <person name="Zhang Y."/>
            <person name="Hong G."/>
            <person name="Han B."/>
            <person name="Choisne N."/>
            <person name="Demange N."/>
            <person name="Orjeda G."/>
            <person name="Samain S."/>
            <person name="Cattolico L."/>
            <person name="Pelletier E."/>
            <person name="Couloux A."/>
            <person name="Segurens B."/>
            <person name="Wincker P."/>
            <person name="D'Hont A."/>
            <person name="Scarpelli C."/>
            <person name="Weissenbach J."/>
            <person name="Salanoubat M."/>
            <person name="Quetier F."/>
            <person name="Yu Y."/>
            <person name="Kim H.R."/>
            <person name="Rambo T."/>
            <person name="Currie J."/>
            <person name="Collura K."/>
            <person name="Luo M."/>
            <person name="Yang T."/>
            <person name="Ammiraju J.S.S."/>
            <person name="Engler F."/>
            <person name="Soderlund C."/>
            <person name="Wing R.A."/>
            <person name="Palmer L.E."/>
            <person name="de la Bastide M."/>
            <person name="Spiegel L."/>
            <person name="Nascimento L."/>
            <person name="Zutavern T."/>
            <person name="O'Shaughnessy A."/>
            <person name="Dike S."/>
            <person name="Dedhia N."/>
            <person name="Preston R."/>
            <person name="Balija V."/>
            <person name="McCombie W.R."/>
            <person name="Chow T."/>
            <person name="Chen H."/>
            <person name="Chung M."/>
            <person name="Chen C."/>
            <person name="Shaw J."/>
            <person name="Wu H."/>
            <person name="Hsiao K."/>
            <person name="Chao Y."/>
            <person name="Chu M."/>
            <person name="Cheng C."/>
            <person name="Hour A."/>
            <person name="Lee P."/>
            <person name="Lin S."/>
            <person name="Lin Y."/>
            <person name="Liou J."/>
            <person name="Liu S."/>
            <person name="Hsing Y."/>
            <person name="Raghuvanshi S."/>
            <person name="Mohanty A."/>
            <person name="Bharti A.K."/>
            <person name="Gaur A."/>
            <person name="Gupta V."/>
            <person name="Kumar D."/>
            <person name="Ravi V."/>
            <person name="Vij S."/>
            <person name="Kapur A."/>
            <person name="Khurana P."/>
            <person name="Khurana P."/>
            <person name="Khurana J.P."/>
            <person name="Tyagi A.K."/>
            <person name="Gaikwad K."/>
            <person name="Singh A."/>
            <person name="Dalal V."/>
            <person name="Srivastava S."/>
            <person name="Dixit A."/>
            <person name="Pal A.K."/>
            <person name="Ghazi I.A."/>
            <person name="Yadav M."/>
            <person name="Pandit A."/>
            <person name="Bhargava A."/>
            <person name="Sureshbabu K."/>
            <person name="Batra K."/>
            <person name="Sharma T.R."/>
            <person name="Mohapatra T."/>
            <person name="Singh N.K."/>
            <person name="Messing J."/>
            <person name="Nelson A.B."/>
            <person name="Fuks G."/>
            <person name="Kavchok S."/>
            <person name="Keizer G."/>
            <person name="Linton E."/>
            <person name="Llaca V."/>
            <person name="Song R."/>
            <person name="Tanyolac B."/>
            <person name="Young S."/>
            <person name="Ho-Il K."/>
            <person name="Hahn J.H."/>
            <person name="Sangsakoo G."/>
            <person name="Vanavichit A."/>
            <person name="de Mattos Luiz.A.T."/>
            <person name="Zimmer P.D."/>
            <person name="Malone G."/>
            <person name="Dellagostin O."/>
            <person name="de Oliveira A.C."/>
            <person name="Bevan M."/>
            <person name="Bancroft I."/>
            <person name="Minx P."/>
            <person name="Cordum H."/>
            <person name="Wilson R."/>
            <person name="Cheng Z."/>
            <person name="Jin W."/>
            <person name="Jiang J."/>
            <person name="Leong S.A."/>
            <person name="Iwama H."/>
            <person name="Gojobori T."/>
            <person name="Itoh T."/>
            <person name="Niimura Y."/>
            <person name="Fujii Y."/>
            <person name="Habara T."/>
            <person name="Sakai H."/>
            <person name="Sato Y."/>
            <person name="Wilson G."/>
            <person name="Kumar K."/>
            <person name="McCouch S."/>
            <person name="Juretic N."/>
            <person name="Hoen D."/>
            <person name="Wright S."/>
            <person name="Bruskiewich R."/>
            <person name="Bureau T."/>
            <person name="Miyao A."/>
            <person name="Hirochika H."/>
            <person name="Nishikawa T."/>
            <person name="Kadowaki K."/>
            <person name="Sugiura M."/>
            <person name="Burr B."/>
            <person name="Sasaki T."/>
        </authorList>
    </citation>
    <scope>NUCLEOTIDE SEQUENCE [LARGE SCALE GENOMIC DNA]</scope>
    <source>
        <strain evidence="2">cv. Nipponbare</strain>
    </source>
</reference>
<organism evidence="1 2">
    <name type="scientific">Oryza sativa subsp. japonica</name>
    <name type="common">Rice</name>
    <dbReference type="NCBI Taxonomy" id="39947"/>
    <lineage>
        <taxon>Eukaryota</taxon>
        <taxon>Viridiplantae</taxon>
        <taxon>Streptophyta</taxon>
        <taxon>Embryophyta</taxon>
        <taxon>Tracheophyta</taxon>
        <taxon>Spermatophyta</taxon>
        <taxon>Magnoliopsida</taxon>
        <taxon>Liliopsida</taxon>
        <taxon>Poales</taxon>
        <taxon>Poaceae</taxon>
        <taxon>BOP clade</taxon>
        <taxon>Oryzoideae</taxon>
        <taxon>Oryzeae</taxon>
        <taxon>Oryzinae</taxon>
        <taxon>Oryza</taxon>
        <taxon>Oryza sativa</taxon>
    </lineage>
</organism>
<proteinExistence type="predicted"/>
<name>C7J667_ORYSJ</name>
<evidence type="ECO:0000313" key="2">
    <source>
        <dbReference type="Proteomes" id="UP000000763"/>
    </source>
</evidence>
<dbReference type="AlphaFoldDB" id="C7J667"/>
<gene>
    <name evidence="1" type="ordered locus">Os08g0166450</name>
</gene>
<evidence type="ECO:0000313" key="1">
    <source>
        <dbReference type="EMBL" id="BAH94128.1"/>
    </source>
</evidence>
<reference evidence="2" key="2">
    <citation type="journal article" date="2008" name="Nucleic Acids Res.">
        <title>The rice annotation project database (RAP-DB): 2008 update.</title>
        <authorList>
            <consortium name="The rice annotation project (RAP)"/>
        </authorList>
    </citation>
    <scope>GENOME REANNOTATION</scope>
    <source>
        <strain evidence="2">cv. Nipponbare</strain>
    </source>
</reference>
<protein>
    <submittedName>
        <fullName evidence="1">Os08g0166450 protein</fullName>
    </submittedName>
</protein>
<accession>C7J667</accession>